<dbReference type="InterPro" id="IPR042502">
    <property type="entry name" value="TM7SF3"/>
</dbReference>
<dbReference type="Pfam" id="PF25992">
    <property type="entry name" value="Ig_TM7SF3_N"/>
    <property type="match status" value="1"/>
</dbReference>
<dbReference type="Proteomes" id="UP000235965">
    <property type="component" value="Unassembled WGS sequence"/>
</dbReference>
<name>A0A2J7PYY9_9NEOP</name>
<organism evidence="1 2">
    <name type="scientific">Cryptotermes secundus</name>
    <dbReference type="NCBI Taxonomy" id="105785"/>
    <lineage>
        <taxon>Eukaryota</taxon>
        <taxon>Metazoa</taxon>
        <taxon>Ecdysozoa</taxon>
        <taxon>Arthropoda</taxon>
        <taxon>Hexapoda</taxon>
        <taxon>Insecta</taxon>
        <taxon>Pterygota</taxon>
        <taxon>Neoptera</taxon>
        <taxon>Polyneoptera</taxon>
        <taxon>Dictyoptera</taxon>
        <taxon>Blattodea</taxon>
        <taxon>Blattoidea</taxon>
        <taxon>Termitoidae</taxon>
        <taxon>Kalotermitidae</taxon>
        <taxon>Cryptotermitinae</taxon>
        <taxon>Cryptotermes</taxon>
    </lineage>
</organism>
<dbReference type="EMBL" id="NEVH01020341">
    <property type="protein sequence ID" value="PNF21548.1"/>
    <property type="molecule type" value="Genomic_DNA"/>
</dbReference>
<dbReference type="PANTHER" id="PTHR15937:SF3">
    <property type="entry name" value="TRANSMEMBRANE 7 SUPERFAMILY MEMBER 3"/>
    <property type="match status" value="1"/>
</dbReference>
<evidence type="ECO:0000313" key="2">
    <source>
        <dbReference type="Proteomes" id="UP000235965"/>
    </source>
</evidence>
<keyword evidence="2" id="KW-1185">Reference proteome</keyword>
<protein>
    <submittedName>
        <fullName evidence="1">Uncharacterized protein</fullName>
    </submittedName>
</protein>
<dbReference type="OrthoDB" id="5967337at2759"/>
<accession>A0A2J7PYY9</accession>
<evidence type="ECO:0000313" key="1">
    <source>
        <dbReference type="EMBL" id="PNF21548.1"/>
    </source>
</evidence>
<proteinExistence type="predicted"/>
<sequence>MMVITFRWFLARIVLYISCISVLFISDSTAVIPDGGYVNISLENYNTSSIAGRLIKDVKQILPLSTIILNVIRIPETVRFIVVQAHTFQYNVTLSYDAILSPHSFINGTNLGLVQLISKNQSNATFYIQNTNARPSITVLITVQGYGEEAPVPGGCNVEFSVKTAPYLIISFTESLIFVDSQPASAAVPYDKPRPACEPQVVQHEMYHMFLPERDFSSDSYFDALLKMMTVEDIQLNGRKVLHFRGFYVL</sequence>
<dbReference type="AlphaFoldDB" id="A0A2J7PYY9"/>
<dbReference type="GO" id="GO:0043069">
    <property type="term" value="P:negative regulation of programmed cell death"/>
    <property type="evidence" value="ECO:0007669"/>
    <property type="project" value="TreeGrafter"/>
</dbReference>
<dbReference type="GO" id="GO:0005886">
    <property type="term" value="C:plasma membrane"/>
    <property type="evidence" value="ECO:0007669"/>
    <property type="project" value="TreeGrafter"/>
</dbReference>
<reference evidence="1 2" key="1">
    <citation type="submission" date="2017-12" db="EMBL/GenBank/DDBJ databases">
        <title>Hemimetabolous genomes reveal molecular basis of termite eusociality.</title>
        <authorList>
            <person name="Harrison M.C."/>
            <person name="Jongepier E."/>
            <person name="Robertson H.M."/>
            <person name="Arning N."/>
            <person name="Bitard-Feildel T."/>
            <person name="Chao H."/>
            <person name="Childers C.P."/>
            <person name="Dinh H."/>
            <person name="Doddapaneni H."/>
            <person name="Dugan S."/>
            <person name="Gowin J."/>
            <person name="Greiner C."/>
            <person name="Han Y."/>
            <person name="Hu H."/>
            <person name="Hughes D.S.T."/>
            <person name="Huylmans A.-K."/>
            <person name="Kemena C."/>
            <person name="Kremer L.P.M."/>
            <person name="Lee S.L."/>
            <person name="Lopez-Ezquerra A."/>
            <person name="Mallet L."/>
            <person name="Monroy-Kuhn J.M."/>
            <person name="Moser A."/>
            <person name="Murali S.C."/>
            <person name="Muzny D.M."/>
            <person name="Otani S."/>
            <person name="Piulachs M.-D."/>
            <person name="Poelchau M."/>
            <person name="Qu J."/>
            <person name="Schaub F."/>
            <person name="Wada-Katsumata A."/>
            <person name="Worley K.C."/>
            <person name="Xie Q."/>
            <person name="Ylla G."/>
            <person name="Poulsen M."/>
            <person name="Gibbs R.A."/>
            <person name="Schal C."/>
            <person name="Richards S."/>
            <person name="Belles X."/>
            <person name="Korb J."/>
            <person name="Bornberg-Bauer E."/>
        </authorList>
    </citation>
    <scope>NUCLEOTIDE SEQUENCE [LARGE SCALE GENOMIC DNA]</scope>
    <source>
        <tissue evidence="1">Whole body</tissue>
    </source>
</reference>
<comment type="caution">
    <text evidence="1">The sequence shown here is derived from an EMBL/GenBank/DDBJ whole genome shotgun (WGS) entry which is preliminary data.</text>
</comment>
<gene>
    <name evidence="1" type="ORF">B7P43_G12734</name>
</gene>
<dbReference type="PANTHER" id="PTHR15937">
    <property type="entry name" value="TRANSMEMBRANE 7 SUPERFAMILY MEMBER 3"/>
    <property type="match status" value="1"/>
</dbReference>